<evidence type="ECO:0000256" key="2">
    <source>
        <dbReference type="ARBA" id="ARBA00022490"/>
    </source>
</evidence>
<reference evidence="13" key="1">
    <citation type="submission" date="2002-11" db="EMBL/GenBank/DDBJ databases">
        <authorList>
            <person name="Stapleton M."/>
            <person name="Brokstein P."/>
            <person name="Hong L."/>
            <person name="Agbayani A."/>
            <person name="Carlson J."/>
            <person name="Champe M."/>
            <person name="Chavez C."/>
            <person name="Dorsett V."/>
            <person name="Dresnek D."/>
            <person name="Farfan D."/>
            <person name="Frise E."/>
            <person name="George R."/>
            <person name="Gonzalez M."/>
            <person name="Guarin H."/>
            <person name="Kronmiller B."/>
            <person name="Li P."/>
            <person name="Liao G."/>
            <person name="Miranda A."/>
            <person name="Mungall C.J."/>
            <person name="Nunoo J."/>
            <person name="Pacleb J."/>
            <person name="Paragas V."/>
            <person name="Park S."/>
            <person name="Patel S."/>
            <person name="Phouanenavong S."/>
            <person name="Wan K."/>
            <person name="Yu C."/>
            <person name="Lewis S.E."/>
            <person name="Rubin G.M."/>
            <person name="Celniker S."/>
        </authorList>
    </citation>
    <scope>NUCLEOTIDE SEQUENCE</scope>
    <source>
        <strain evidence="13">Berkeley</strain>
    </source>
</reference>
<dbReference type="GO" id="GO:0005858">
    <property type="term" value="C:axonemal dynein complex"/>
    <property type="evidence" value="ECO:0000314"/>
    <property type="project" value="FlyBase"/>
</dbReference>
<proteinExistence type="evidence at transcript level"/>
<dbReference type="GO" id="GO:0120293">
    <property type="term" value="C:dynein axonemal particle"/>
    <property type="evidence" value="ECO:0007669"/>
    <property type="project" value="UniProtKB-SubCell"/>
</dbReference>
<name>Q8IGZ6_DROME</name>
<evidence type="ECO:0000256" key="3">
    <source>
        <dbReference type="ARBA" id="ARBA00022574"/>
    </source>
</evidence>
<accession>Q8IGZ6</accession>
<dbReference type="SUPFAM" id="SSF50978">
    <property type="entry name" value="WD40 repeat-like"/>
    <property type="match status" value="1"/>
</dbReference>
<dbReference type="GO" id="GO:0007283">
    <property type="term" value="P:spermatogenesis"/>
    <property type="evidence" value="ECO:0000315"/>
    <property type="project" value="FlyBase"/>
</dbReference>
<evidence type="ECO:0000256" key="5">
    <source>
        <dbReference type="ARBA" id="ARBA00022846"/>
    </source>
</evidence>
<dbReference type="OrthoDB" id="10259804at2759"/>
<evidence type="ECO:0000256" key="12">
    <source>
        <dbReference type="PROSITE-ProRule" id="PRU00221"/>
    </source>
</evidence>
<protein>
    <recommendedName>
        <fullName evidence="10">Dynein axonemal intermediate chain 4</fullName>
    </recommendedName>
    <alternativeName>
        <fullName evidence="11">WD repeat-containing protein 78</fullName>
    </alternativeName>
</protein>
<dbReference type="AGR" id="FB:FBgn0263988"/>
<feature type="non-terminal residue" evidence="13">
    <location>
        <position position="1"/>
    </location>
</feature>
<keyword evidence="4" id="KW-0677">Repeat</keyword>
<keyword evidence="7" id="KW-0206">Cytoskeleton</keyword>
<evidence type="ECO:0000313" key="14">
    <source>
        <dbReference type="FlyBase" id="FBgn0263988"/>
    </source>
</evidence>
<dbReference type="FunFam" id="2.130.10.10:FF:002086">
    <property type="entry name" value="Dynein intermediate chain at 61B, isoform B"/>
    <property type="match status" value="1"/>
</dbReference>
<keyword evidence="8" id="KW-0966">Cell projection</keyword>
<comment type="subcellular location">
    <subcellularLocation>
        <location evidence="1">Cytoplasm</location>
        <location evidence="1">Cytoskeleton</location>
        <location evidence="1">Flagellum axoneme</location>
    </subcellularLocation>
    <subcellularLocation>
        <location evidence="9">Dynein axonemal particle</location>
    </subcellularLocation>
</comment>
<keyword evidence="3 12" id="KW-0853">WD repeat</keyword>
<sequence>CPQNNKITKYSLKIWTKSRGVHNKIQVMSASVRNTVTSQENGSIFKRSSNLDNELKKKSVVVNQTQAEESKAKKKDTTHYYSVETLADLQYRSQIKVLEKIYGEEVDMTPKSIQDDTYVEQFMKYNLNVMHQMTNFTTMVAKSTTRSRTRSSVRAGIGGNKQSIDDLMNGILYETINWEPYSTVEALEEAYEPKPYTKSFLKITLRKSDFFEIHSQTQTTVAKGSPEGDDAERDNRNYEYLTIGKGKIRRRSDNDAQTDTLLFTTRAVNTILITKATVSSYVSNFEMYDTLNNITKEFATATMSSVKDLTSALAQTEDADTFEDDEAVAEKDKVSSQIERLFRSPEFRNAIMYMGRTLSSNTNEAGLRRFRNFDQVERWNAEAEYVYSMNLLFRLVPEPSKDERKAVSDIDFCRSNGDILAVAYGLYSFSSQHVPTSGSVFLWSIKNPGEPERAYYYDVPVTAINFSPFLPSLLAIGLYDGSVEVRDVSSLQDTPVAVSQRSTSPGSSPVVAIRWIKQVSDDDHETDIDPFLSLSQDGSVTRFRIIKSPFLLGFTQMILERVEGHPEGIFVHPSSRIPCESNRHPQGLSITTHPLHKDIYYVLTDEGCIHKCSINYQHQYLEVLRCHDGGVTVMEFSPWSPKLFLTCGNDWFVRIWVDGITRPLLELLDEMTPVHWAKWSPTHSTIIVTVNRETANVWDFRRNLLRPMSKHKMDSSFNTVARFSHCGRTLVIGNERGNTLFNALNDMPFSPHFQYDELEKAIFKAIGNDHELLMELKSIGFFGYPNKKAVF</sequence>
<evidence type="ECO:0000256" key="11">
    <source>
        <dbReference type="ARBA" id="ARBA00041557"/>
    </source>
</evidence>
<evidence type="ECO:0000313" key="13">
    <source>
        <dbReference type="EMBL" id="AAN71272.1"/>
    </source>
</evidence>
<keyword evidence="5" id="KW-0282">Flagellum</keyword>
<dbReference type="InterPro" id="IPR050687">
    <property type="entry name" value="Dynein_IC"/>
</dbReference>
<evidence type="ECO:0000256" key="10">
    <source>
        <dbReference type="ARBA" id="ARBA00040002"/>
    </source>
</evidence>
<dbReference type="SMART" id="SM00320">
    <property type="entry name" value="WD40"/>
    <property type="match status" value="3"/>
</dbReference>
<dbReference type="FunFam" id="2.130.10.10:FF:000981">
    <property type="entry name" value="Uncharacterized protein, isoform B"/>
    <property type="match status" value="1"/>
</dbReference>
<dbReference type="FlyBase" id="FBgn0263988">
    <property type="gene designation" value="Dic61B"/>
</dbReference>
<dbReference type="InterPro" id="IPR036322">
    <property type="entry name" value="WD40_repeat_dom_sf"/>
</dbReference>
<dbReference type="InterPro" id="IPR015943">
    <property type="entry name" value="WD40/YVTN_repeat-like_dom_sf"/>
</dbReference>
<evidence type="ECO:0000256" key="1">
    <source>
        <dbReference type="ARBA" id="ARBA00004611"/>
    </source>
</evidence>
<keyword evidence="2" id="KW-0963">Cytoplasm</keyword>
<dbReference type="PhylomeDB" id="Q8IGZ6"/>
<dbReference type="AlphaFoldDB" id="Q8IGZ6"/>
<feature type="repeat" description="WD" evidence="12">
    <location>
        <begin position="624"/>
        <end position="656"/>
    </location>
</feature>
<dbReference type="PANTHER" id="PTHR12442">
    <property type="entry name" value="DYNEIN INTERMEDIATE CHAIN"/>
    <property type="match status" value="1"/>
</dbReference>
<gene>
    <name evidence="14" type="primary">Dic61B</name>
    <name evidence="13 14" type="ORF">CG7051</name>
</gene>
<dbReference type="ExpressionAtlas" id="Q8IGZ6">
    <property type="expression patterns" value="baseline and differential"/>
</dbReference>
<evidence type="ECO:0000256" key="4">
    <source>
        <dbReference type="ARBA" id="ARBA00022737"/>
    </source>
</evidence>
<evidence type="ECO:0000256" key="7">
    <source>
        <dbReference type="ARBA" id="ARBA00023212"/>
    </source>
</evidence>
<dbReference type="EMBL" id="BT001517">
    <property type="protein sequence ID" value="AAN71272.1"/>
    <property type="molecule type" value="mRNA"/>
</dbReference>
<dbReference type="Gene3D" id="2.130.10.10">
    <property type="entry name" value="YVTN repeat-like/Quinoprotein amine dehydrogenase"/>
    <property type="match status" value="2"/>
</dbReference>
<dbReference type="PROSITE" id="PS50082">
    <property type="entry name" value="WD_REPEATS_2"/>
    <property type="match status" value="1"/>
</dbReference>
<dbReference type="PANTHER" id="PTHR12442:SF12">
    <property type="entry name" value="DYNEIN AXONEMAL INTERMEDIATE CHAIN 4"/>
    <property type="match status" value="1"/>
</dbReference>
<dbReference type="InterPro" id="IPR001680">
    <property type="entry name" value="WD40_rpt"/>
</dbReference>
<dbReference type="Bgee" id="FBgn0263988">
    <property type="expression patterns" value="Expressed in adult Malpighian tubule principal cell of initial segment in Malpighian tubule and 25 other cell types or tissues"/>
</dbReference>
<evidence type="ECO:0000256" key="8">
    <source>
        <dbReference type="ARBA" id="ARBA00023273"/>
    </source>
</evidence>
<evidence type="ECO:0000256" key="6">
    <source>
        <dbReference type="ARBA" id="ARBA00023069"/>
    </source>
</evidence>
<keyword evidence="6" id="KW-0969">Cilium</keyword>
<organism evidence="13">
    <name type="scientific">Drosophila melanogaster</name>
    <name type="common">Fruit fly</name>
    <dbReference type="NCBI Taxonomy" id="7227"/>
    <lineage>
        <taxon>Eukaryota</taxon>
        <taxon>Metazoa</taxon>
        <taxon>Ecdysozoa</taxon>
        <taxon>Arthropoda</taxon>
        <taxon>Hexapoda</taxon>
        <taxon>Insecta</taxon>
        <taxon>Pterygota</taxon>
        <taxon>Neoptera</taxon>
        <taxon>Endopterygota</taxon>
        <taxon>Diptera</taxon>
        <taxon>Brachycera</taxon>
        <taxon>Muscomorpha</taxon>
        <taxon>Ephydroidea</taxon>
        <taxon>Drosophilidae</taxon>
        <taxon>Drosophila</taxon>
        <taxon>Sophophora</taxon>
    </lineage>
</organism>
<dbReference type="VEuPathDB" id="VectorBase:FBgn0263988"/>
<evidence type="ECO:0000256" key="9">
    <source>
        <dbReference type="ARBA" id="ARBA00024190"/>
    </source>
</evidence>
<dbReference type="GO" id="GO:0003341">
    <property type="term" value="P:cilium movement"/>
    <property type="evidence" value="ECO:0000314"/>
    <property type="project" value="FlyBase"/>
</dbReference>